<dbReference type="InterPro" id="IPR011014">
    <property type="entry name" value="MscS_channel_TM-2"/>
</dbReference>
<keyword evidence="6 7" id="KW-0472">Membrane</keyword>
<evidence type="ECO:0000256" key="7">
    <source>
        <dbReference type="SAM" id="Phobius"/>
    </source>
</evidence>
<comment type="similarity">
    <text evidence="2">Belongs to the MscS (TC 1.A.23) family.</text>
</comment>
<dbReference type="SUPFAM" id="SSF82861">
    <property type="entry name" value="Mechanosensitive channel protein MscS (YggB), transmembrane region"/>
    <property type="match status" value="1"/>
</dbReference>
<gene>
    <name evidence="11" type="ORF">S01H4_46538</name>
</gene>
<evidence type="ECO:0000256" key="1">
    <source>
        <dbReference type="ARBA" id="ARBA00004651"/>
    </source>
</evidence>
<feature type="transmembrane region" description="Helical" evidence="7">
    <location>
        <begin position="20"/>
        <end position="41"/>
    </location>
</feature>
<dbReference type="EMBL" id="BART01026019">
    <property type="protein sequence ID" value="GAG91989.1"/>
    <property type="molecule type" value="Genomic_DNA"/>
</dbReference>
<dbReference type="InterPro" id="IPR049142">
    <property type="entry name" value="MS_channel_1st"/>
</dbReference>
<dbReference type="InterPro" id="IPR006685">
    <property type="entry name" value="MscS_channel_2nd"/>
</dbReference>
<dbReference type="InterPro" id="IPR049278">
    <property type="entry name" value="MS_channel_C"/>
</dbReference>
<feature type="domain" description="Mechanosensitive ion channel transmembrane helices 2/3" evidence="10">
    <location>
        <begin position="69"/>
        <end position="106"/>
    </location>
</feature>
<dbReference type="InterPro" id="IPR045275">
    <property type="entry name" value="MscS_archaea/bacteria_type"/>
</dbReference>
<evidence type="ECO:0000256" key="5">
    <source>
        <dbReference type="ARBA" id="ARBA00022989"/>
    </source>
</evidence>
<feature type="domain" description="Mechanosensitive ion channel MscS C-terminal" evidence="9">
    <location>
        <begin position="180"/>
        <end position="258"/>
    </location>
</feature>
<evidence type="ECO:0000259" key="8">
    <source>
        <dbReference type="Pfam" id="PF00924"/>
    </source>
</evidence>
<sequence length="259" mass="28681">MFDQLVQKFDVSAMLTKLVAYVPNLIAAVIMACIFWVILKLTKRILSTAMRTAKVPEEASDIVVRFSGYVVIITAMLTIASQLGIKITSLLAGLGVVGLAISFAAQDTVANVISGITLLIDRPFKKGDWICFGDLHASVTEVKLRTTVLTSFDNETIVVPNKALAQERIRNFTLTPRIRVKVPIGIAYKENIQAAREVILVTIKDDKRILATPVPTVIVAGLGDSSINLQLRFWTQDPLMQYSLQWEYTERCKRALDDA</sequence>
<reference evidence="11" key="1">
    <citation type="journal article" date="2014" name="Front. Microbiol.">
        <title>High frequency of phylogenetically diverse reductive dehalogenase-homologous genes in deep subseafloor sedimentary metagenomes.</title>
        <authorList>
            <person name="Kawai M."/>
            <person name="Futagami T."/>
            <person name="Toyoda A."/>
            <person name="Takaki Y."/>
            <person name="Nishi S."/>
            <person name="Hori S."/>
            <person name="Arai W."/>
            <person name="Tsubouchi T."/>
            <person name="Morono Y."/>
            <person name="Uchiyama I."/>
            <person name="Ito T."/>
            <person name="Fujiyama A."/>
            <person name="Inagaki F."/>
            <person name="Takami H."/>
        </authorList>
    </citation>
    <scope>NUCLEOTIDE SEQUENCE</scope>
    <source>
        <strain evidence="11">Expedition CK06-06</strain>
    </source>
</reference>
<evidence type="ECO:0000256" key="2">
    <source>
        <dbReference type="ARBA" id="ARBA00008017"/>
    </source>
</evidence>
<dbReference type="AlphaFoldDB" id="X1B8C6"/>
<dbReference type="GO" id="GO:0008381">
    <property type="term" value="F:mechanosensitive monoatomic ion channel activity"/>
    <property type="evidence" value="ECO:0007669"/>
    <property type="project" value="InterPro"/>
</dbReference>
<dbReference type="Pfam" id="PF00924">
    <property type="entry name" value="MS_channel_2nd"/>
    <property type="match status" value="1"/>
</dbReference>
<dbReference type="Gene3D" id="1.10.287.1260">
    <property type="match status" value="1"/>
</dbReference>
<feature type="domain" description="Mechanosensitive ion channel MscS" evidence="8">
    <location>
        <begin position="107"/>
        <end position="173"/>
    </location>
</feature>
<evidence type="ECO:0000256" key="6">
    <source>
        <dbReference type="ARBA" id="ARBA00023136"/>
    </source>
</evidence>
<dbReference type="Pfam" id="PF05552">
    <property type="entry name" value="MS_channel_1st_1"/>
    <property type="match status" value="1"/>
</dbReference>
<dbReference type="InterPro" id="IPR010920">
    <property type="entry name" value="LSM_dom_sf"/>
</dbReference>
<dbReference type="Pfam" id="PF21082">
    <property type="entry name" value="MS_channel_3rd"/>
    <property type="match status" value="1"/>
</dbReference>
<accession>X1B8C6</accession>
<protein>
    <recommendedName>
        <fullName evidence="12">Mechanosensitive ion channel family protein</fullName>
    </recommendedName>
</protein>
<dbReference type="SUPFAM" id="SSF50182">
    <property type="entry name" value="Sm-like ribonucleoproteins"/>
    <property type="match status" value="1"/>
</dbReference>
<keyword evidence="5 7" id="KW-1133">Transmembrane helix</keyword>
<dbReference type="Pfam" id="PF21088">
    <property type="entry name" value="MS_channel_1st"/>
    <property type="match status" value="1"/>
</dbReference>
<comment type="subcellular location">
    <subcellularLocation>
        <location evidence="1">Cell membrane</location>
        <topology evidence="1">Multi-pass membrane protein</topology>
    </subcellularLocation>
</comment>
<organism evidence="11">
    <name type="scientific">marine sediment metagenome</name>
    <dbReference type="NCBI Taxonomy" id="412755"/>
    <lineage>
        <taxon>unclassified sequences</taxon>
        <taxon>metagenomes</taxon>
        <taxon>ecological metagenomes</taxon>
    </lineage>
</organism>
<dbReference type="Gene3D" id="3.30.70.100">
    <property type="match status" value="1"/>
</dbReference>
<dbReference type="PANTHER" id="PTHR30221:SF1">
    <property type="entry name" value="SMALL-CONDUCTANCE MECHANOSENSITIVE CHANNEL"/>
    <property type="match status" value="1"/>
</dbReference>
<feature type="transmembrane region" description="Helical" evidence="7">
    <location>
        <begin position="62"/>
        <end position="85"/>
    </location>
</feature>
<dbReference type="InterPro" id="IPR008910">
    <property type="entry name" value="MSC_TM_helix"/>
</dbReference>
<comment type="caution">
    <text evidence="11">The sequence shown here is derived from an EMBL/GenBank/DDBJ whole genome shotgun (WGS) entry which is preliminary data.</text>
</comment>
<evidence type="ECO:0000259" key="9">
    <source>
        <dbReference type="Pfam" id="PF21082"/>
    </source>
</evidence>
<dbReference type="PANTHER" id="PTHR30221">
    <property type="entry name" value="SMALL-CONDUCTANCE MECHANOSENSITIVE CHANNEL"/>
    <property type="match status" value="1"/>
</dbReference>
<keyword evidence="4 7" id="KW-0812">Transmembrane</keyword>
<dbReference type="GO" id="GO:0005886">
    <property type="term" value="C:plasma membrane"/>
    <property type="evidence" value="ECO:0007669"/>
    <property type="project" value="UniProtKB-SubCell"/>
</dbReference>
<dbReference type="Gene3D" id="2.30.30.60">
    <property type="match status" value="1"/>
</dbReference>
<dbReference type="InterPro" id="IPR011066">
    <property type="entry name" value="MscS_channel_C_sf"/>
</dbReference>
<dbReference type="SUPFAM" id="SSF82689">
    <property type="entry name" value="Mechanosensitive channel protein MscS (YggB), C-terminal domain"/>
    <property type="match status" value="1"/>
</dbReference>
<keyword evidence="3" id="KW-1003">Cell membrane</keyword>
<evidence type="ECO:0000256" key="3">
    <source>
        <dbReference type="ARBA" id="ARBA00022475"/>
    </source>
</evidence>
<evidence type="ECO:0000256" key="4">
    <source>
        <dbReference type="ARBA" id="ARBA00022692"/>
    </source>
</evidence>
<feature type="non-terminal residue" evidence="11">
    <location>
        <position position="259"/>
    </location>
</feature>
<dbReference type="InterPro" id="IPR023408">
    <property type="entry name" value="MscS_beta-dom_sf"/>
</dbReference>
<evidence type="ECO:0000313" key="11">
    <source>
        <dbReference type="EMBL" id="GAG91989.1"/>
    </source>
</evidence>
<name>X1B8C6_9ZZZZ</name>
<proteinExistence type="inferred from homology"/>
<evidence type="ECO:0000259" key="10">
    <source>
        <dbReference type="Pfam" id="PF21088"/>
    </source>
</evidence>
<evidence type="ECO:0008006" key="12">
    <source>
        <dbReference type="Google" id="ProtNLM"/>
    </source>
</evidence>